<evidence type="ECO:0000256" key="7">
    <source>
        <dbReference type="ARBA" id="ARBA00022679"/>
    </source>
</evidence>
<dbReference type="SMART" id="SM01343">
    <property type="entry name" value="FATC"/>
    <property type="match status" value="1"/>
</dbReference>
<dbReference type="Gene3D" id="3.30.1010.10">
    <property type="entry name" value="Phosphatidylinositol 3-kinase Catalytic Subunit, Chain A, domain 4"/>
    <property type="match status" value="1"/>
</dbReference>
<keyword evidence="11" id="KW-0067">ATP-binding</keyword>
<accession>A0ABR0RG83</accession>
<dbReference type="Pfam" id="PF23593">
    <property type="entry name" value="HEAT_ATR"/>
    <property type="match status" value="1"/>
</dbReference>
<comment type="subcellular location">
    <subcellularLocation>
        <location evidence="1">Nucleus</location>
    </subcellularLocation>
</comment>
<dbReference type="InterPro" id="IPR003152">
    <property type="entry name" value="FATC_dom"/>
</dbReference>
<proteinExistence type="inferred from homology"/>
<name>A0ABR0RG83_9EURO</name>
<keyword evidence="7 26" id="KW-0808">Transferase</keyword>
<evidence type="ECO:0000313" key="27">
    <source>
        <dbReference type="Proteomes" id="UP001334248"/>
    </source>
</evidence>
<dbReference type="InterPro" id="IPR014009">
    <property type="entry name" value="PIK_FAT"/>
</dbReference>
<gene>
    <name evidence="26" type="primary">MEC1</name>
    <name evidence="26" type="ORF">PMZ80_007979</name>
</gene>
<dbReference type="InterPro" id="IPR011009">
    <property type="entry name" value="Kinase-like_dom_sf"/>
</dbReference>
<evidence type="ECO:0000256" key="16">
    <source>
        <dbReference type="ARBA" id="ARBA00025079"/>
    </source>
</evidence>
<dbReference type="Pfam" id="PF00454">
    <property type="entry name" value="PI3_PI4_kinase"/>
    <property type="match status" value="1"/>
</dbReference>
<dbReference type="InterPro" id="IPR058681">
    <property type="entry name" value="HEAT_MEC1_N"/>
</dbReference>
<keyword evidence="8" id="KW-0547">Nucleotide-binding</keyword>
<evidence type="ECO:0000256" key="11">
    <source>
        <dbReference type="ARBA" id="ARBA00022840"/>
    </source>
</evidence>
<evidence type="ECO:0000256" key="18">
    <source>
        <dbReference type="ARBA" id="ARBA00030459"/>
    </source>
</evidence>
<dbReference type="InterPro" id="IPR016024">
    <property type="entry name" value="ARM-type_fold"/>
</dbReference>
<dbReference type="SMART" id="SM00146">
    <property type="entry name" value="PI3Kc"/>
    <property type="match status" value="1"/>
</dbReference>
<dbReference type="Proteomes" id="UP001334248">
    <property type="component" value="Unassembled WGS sequence"/>
</dbReference>
<dbReference type="Pfam" id="PF02260">
    <property type="entry name" value="FATC"/>
    <property type="match status" value="1"/>
</dbReference>
<evidence type="ECO:0000256" key="14">
    <source>
        <dbReference type="ARBA" id="ARBA00023242"/>
    </source>
</evidence>
<dbReference type="PROSITE" id="PS51190">
    <property type="entry name" value="FATC"/>
    <property type="match status" value="1"/>
</dbReference>
<reference evidence="26 27" key="1">
    <citation type="journal article" date="2023" name="Res Sq">
        <title>Genomic and morphological characterization of Knufia obscura isolated from the Mars 2020 spacecraft assembly facility.</title>
        <authorList>
            <person name="Chander A.M."/>
            <person name="Teixeira M.M."/>
            <person name="Singh N.K."/>
            <person name="Williams M.P."/>
            <person name="Parker C.W."/>
            <person name="Leo P."/>
            <person name="Stajich J.E."/>
            <person name="Torok T."/>
            <person name="Tighe S."/>
            <person name="Mason C.E."/>
            <person name="Venkateswaran K."/>
        </authorList>
    </citation>
    <scope>NUCLEOTIDE SEQUENCE [LARGE SCALE GENOMIC DNA]</scope>
    <source>
        <strain evidence="26 27">CCFEE 5817</strain>
    </source>
</reference>
<dbReference type="Pfam" id="PF08064">
    <property type="entry name" value="UME"/>
    <property type="match status" value="1"/>
</dbReference>
<dbReference type="Pfam" id="PF02259">
    <property type="entry name" value="FAT"/>
    <property type="match status" value="1"/>
</dbReference>
<comment type="function">
    <text evidence="16">Serine/threonine protein kinase which activates checkpoint signaling upon genotoxic stresses such as ionizing radiation (IR), ultraviolet light (UV), or DNA replication stalling, thereby acting as a DNA damage sensor. Recognizes the substrate consensus sequence [ST]-Q. Phosphorylates histone H2A to form H2AS128ph (gamma-H2A) at sites of DNA damage, involved in the regulation of DNA damage response mechanism. Required for the control of telomere length and genome stability.</text>
</comment>
<dbReference type="PANTHER" id="PTHR11139">
    <property type="entry name" value="ATAXIA TELANGIECTASIA MUTATED ATM -RELATED"/>
    <property type="match status" value="1"/>
</dbReference>
<evidence type="ECO:0000256" key="22">
    <source>
        <dbReference type="SAM" id="MobiDB-lite"/>
    </source>
</evidence>
<evidence type="ECO:0000256" key="4">
    <source>
        <dbReference type="ARBA" id="ARBA00012513"/>
    </source>
</evidence>
<evidence type="ECO:0000256" key="2">
    <source>
        <dbReference type="ARBA" id="ARBA00010769"/>
    </source>
</evidence>
<dbReference type="EC" id="2.7.11.1" evidence="4"/>
<evidence type="ECO:0000256" key="13">
    <source>
        <dbReference type="ARBA" id="ARBA00023204"/>
    </source>
</evidence>
<evidence type="ECO:0000256" key="10">
    <source>
        <dbReference type="ARBA" id="ARBA00022777"/>
    </source>
</evidence>
<keyword evidence="13" id="KW-0234">DNA repair</keyword>
<evidence type="ECO:0000256" key="9">
    <source>
        <dbReference type="ARBA" id="ARBA00022763"/>
    </source>
</evidence>
<dbReference type="RefSeq" id="XP_064727690.1">
    <property type="nucleotide sequence ID" value="XM_064876383.1"/>
</dbReference>
<dbReference type="InterPro" id="IPR056802">
    <property type="entry name" value="ATR-like_M-HEAT"/>
</dbReference>
<evidence type="ECO:0000313" key="26">
    <source>
        <dbReference type="EMBL" id="KAK5939600.1"/>
    </source>
</evidence>
<evidence type="ECO:0000256" key="15">
    <source>
        <dbReference type="ARBA" id="ARBA00023254"/>
    </source>
</evidence>
<evidence type="ECO:0000256" key="19">
    <source>
        <dbReference type="ARBA" id="ARBA00033001"/>
    </source>
</evidence>
<evidence type="ECO:0000256" key="1">
    <source>
        <dbReference type="ARBA" id="ARBA00004123"/>
    </source>
</evidence>
<keyword evidence="15" id="KW-0469">Meiosis</keyword>
<dbReference type="InterPro" id="IPR011990">
    <property type="entry name" value="TPR-like_helical_dom_sf"/>
</dbReference>
<dbReference type="InterPro" id="IPR000403">
    <property type="entry name" value="PI3/4_kinase_cat_dom"/>
</dbReference>
<feature type="domain" description="FAT" evidence="24">
    <location>
        <begin position="1301"/>
        <end position="1855"/>
    </location>
</feature>
<evidence type="ECO:0000256" key="8">
    <source>
        <dbReference type="ARBA" id="ARBA00022741"/>
    </source>
</evidence>
<evidence type="ECO:0000256" key="17">
    <source>
        <dbReference type="ARBA" id="ARBA00029679"/>
    </source>
</evidence>
<dbReference type="Gene3D" id="1.25.40.10">
    <property type="entry name" value="Tetratricopeptide repeat domain"/>
    <property type="match status" value="1"/>
</dbReference>
<keyword evidence="10 26" id="KW-0418">Kinase</keyword>
<dbReference type="InterPro" id="IPR003151">
    <property type="entry name" value="PIK-rel_kinase_FAT"/>
</dbReference>
<evidence type="ECO:0000256" key="20">
    <source>
        <dbReference type="ARBA" id="ARBA00047899"/>
    </source>
</evidence>
<keyword evidence="27" id="KW-1185">Reference proteome</keyword>
<dbReference type="PROSITE" id="PS50290">
    <property type="entry name" value="PI3_4_KINASE_3"/>
    <property type="match status" value="1"/>
</dbReference>
<comment type="catalytic activity">
    <reaction evidence="21">
        <text>L-seryl-[protein] + ATP = O-phospho-L-seryl-[protein] + ADP + H(+)</text>
        <dbReference type="Rhea" id="RHEA:17989"/>
        <dbReference type="Rhea" id="RHEA-COMP:9863"/>
        <dbReference type="Rhea" id="RHEA-COMP:11604"/>
        <dbReference type="ChEBI" id="CHEBI:15378"/>
        <dbReference type="ChEBI" id="CHEBI:29999"/>
        <dbReference type="ChEBI" id="CHEBI:30616"/>
        <dbReference type="ChEBI" id="CHEBI:83421"/>
        <dbReference type="ChEBI" id="CHEBI:456216"/>
        <dbReference type="EC" id="2.7.11.1"/>
    </reaction>
</comment>
<dbReference type="InterPro" id="IPR036940">
    <property type="entry name" value="PI3/4_kinase_cat_sf"/>
</dbReference>
<dbReference type="SUPFAM" id="SSF48371">
    <property type="entry name" value="ARM repeat"/>
    <property type="match status" value="1"/>
</dbReference>
<dbReference type="GO" id="GO:0004674">
    <property type="term" value="F:protein serine/threonine kinase activity"/>
    <property type="evidence" value="ECO:0007669"/>
    <property type="project" value="UniProtKB-EC"/>
</dbReference>
<dbReference type="EMBL" id="JAVHJV010000010">
    <property type="protein sequence ID" value="KAK5939600.1"/>
    <property type="molecule type" value="Genomic_DNA"/>
</dbReference>
<dbReference type="InterPro" id="IPR012993">
    <property type="entry name" value="UME"/>
</dbReference>
<dbReference type="PROSITE" id="PS00916">
    <property type="entry name" value="PI3_4_KINASE_2"/>
    <property type="match status" value="1"/>
</dbReference>
<evidence type="ECO:0000259" key="24">
    <source>
        <dbReference type="PROSITE" id="PS51189"/>
    </source>
</evidence>
<dbReference type="InterPro" id="IPR018936">
    <property type="entry name" value="PI3/4_kinase_CS"/>
</dbReference>
<dbReference type="PROSITE" id="PS51189">
    <property type="entry name" value="FAT"/>
    <property type="match status" value="1"/>
</dbReference>
<evidence type="ECO:0000259" key="23">
    <source>
        <dbReference type="PROSITE" id="PS50290"/>
    </source>
</evidence>
<keyword evidence="12" id="KW-0156">Chromatin regulator</keyword>
<dbReference type="SMART" id="SM00802">
    <property type="entry name" value="UME"/>
    <property type="match status" value="1"/>
</dbReference>
<feature type="domain" description="FATC" evidence="25">
    <location>
        <begin position="2279"/>
        <end position="2311"/>
    </location>
</feature>
<dbReference type="PANTHER" id="PTHR11139:SF125">
    <property type="entry name" value="SERINE_THREONINE-PROTEIN KINASE MEC1"/>
    <property type="match status" value="1"/>
</dbReference>
<dbReference type="Pfam" id="PF25030">
    <property type="entry name" value="M-HEAT_ATR"/>
    <property type="match status" value="1"/>
</dbReference>
<dbReference type="Gene3D" id="1.10.1070.11">
    <property type="entry name" value="Phosphatidylinositol 3-/4-kinase, catalytic domain"/>
    <property type="match status" value="1"/>
</dbReference>
<dbReference type="InterPro" id="IPR057564">
    <property type="entry name" value="HEAT_ATR"/>
</dbReference>
<organism evidence="26 27">
    <name type="scientific">Knufia obscura</name>
    <dbReference type="NCBI Taxonomy" id="1635080"/>
    <lineage>
        <taxon>Eukaryota</taxon>
        <taxon>Fungi</taxon>
        <taxon>Dikarya</taxon>
        <taxon>Ascomycota</taxon>
        <taxon>Pezizomycotina</taxon>
        <taxon>Eurotiomycetes</taxon>
        <taxon>Chaetothyriomycetidae</taxon>
        <taxon>Chaetothyriales</taxon>
        <taxon>Trichomeriaceae</taxon>
        <taxon>Knufia</taxon>
    </lineage>
</organism>
<comment type="catalytic activity">
    <reaction evidence="20">
        <text>L-threonyl-[protein] + ATP = O-phospho-L-threonyl-[protein] + ADP + H(+)</text>
        <dbReference type="Rhea" id="RHEA:46608"/>
        <dbReference type="Rhea" id="RHEA-COMP:11060"/>
        <dbReference type="Rhea" id="RHEA-COMP:11605"/>
        <dbReference type="ChEBI" id="CHEBI:15378"/>
        <dbReference type="ChEBI" id="CHEBI:30013"/>
        <dbReference type="ChEBI" id="CHEBI:30616"/>
        <dbReference type="ChEBI" id="CHEBI:61977"/>
        <dbReference type="ChEBI" id="CHEBI:456216"/>
        <dbReference type="EC" id="2.7.11.1"/>
    </reaction>
</comment>
<evidence type="ECO:0000256" key="3">
    <source>
        <dbReference type="ARBA" id="ARBA00011370"/>
    </source>
</evidence>
<comment type="caution">
    <text evidence="26">The sequence shown here is derived from an EMBL/GenBank/DDBJ whole genome shotgun (WGS) entry which is preliminary data.</text>
</comment>
<dbReference type="SUPFAM" id="SSF56112">
    <property type="entry name" value="Protein kinase-like (PK-like)"/>
    <property type="match status" value="1"/>
</dbReference>
<evidence type="ECO:0000256" key="12">
    <source>
        <dbReference type="ARBA" id="ARBA00022853"/>
    </source>
</evidence>
<evidence type="ECO:0000256" key="21">
    <source>
        <dbReference type="ARBA" id="ARBA00048679"/>
    </source>
</evidence>
<dbReference type="Pfam" id="PF25385">
    <property type="entry name" value="HEAT_MEC1_N"/>
    <property type="match status" value="1"/>
</dbReference>
<keyword evidence="14" id="KW-0539">Nucleus</keyword>
<dbReference type="InterPro" id="IPR050517">
    <property type="entry name" value="DDR_Repair_Kinase"/>
</dbReference>
<protein>
    <recommendedName>
        <fullName evidence="5">Serine/threonine-protein kinase MEC1</fullName>
        <ecNumber evidence="4">2.7.11.1</ecNumber>
    </recommendedName>
    <alternativeName>
        <fullName evidence="19">ATR homolog</fullName>
    </alternativeName>
    <alternativeName>
        <fullName evidence="18">DNA-damage checkpoint kinase MEC1</fullName>
    </alternativeName>
    <alternativeName>
        <fullName evidence="17">Mitosis entry checkpoint protein 1</fullName>
    </alternativeName>
</protein>
<sequence>MARANGISHRRDLQPPPSSMLATHVINGAARPSLSRADFSSLLQESLGTDDEGHSNIGKDVNVNFKLISVIVQIGIDPLISTQENDPFQKRIDQGRSTSELKCCLDVIIFVLQQSPSIIYHDANSAGVAQHDVLPVYAWLLSIILSVVAQSSDVEIQKRCGDVVQGCIDADDKCSCGSCGSVVDLFRETVAGMYAVYTCLALLTAQAFAKKSSSTSMPAEVRHQTNGADSSAGTVAVSPYCRSVLQRAHIRQPRGYVEAASFMAQALLLRPLPKAVIIQLKKQLKLLENVVRQSPVSEPSEFQLEALKSRIAGLSMTYFPDTDLVDAYDNDDFPDSDRARKRARLSNGRAELEARNDPATAITQTLAEKLTGRAVSDLDSLAKTSSSHFRRSAEHDQCAALTTLGSAACQLASGSLSTDCDLCDRNSAMLGLQSSDKIECLLDTLETLQPHVERGETVRLAALDAYRRVLNHIQLSQRLSLTNGTAGKFALRSLRSTNRDTRLKAAKLLQSFVRDMSCDQSSTSKDNRIAALEYLQSLWQRGGVRSQESVILALASIAEVAGDDELNIILLRLIEYLGHSNPYISALAASELVQLARAMETTVPGLLRPFWRTISVVVVKNMTSRPVVAQQLCDLCGMHLAGLLQVIEENALPYLVLHGEKDLIHKIASSSSSPMNAFEVCVKPSNLPKILATLLAQGYADPEDTIMRMLMQVSNDFREQDLSGWLGLNLSSVACEILKAIKDAGHSKESRVLQGLQVLAQLAYRKPSSGSAGRRSDLIPSFLETNSLEIVTLITSKFDDTKARELNVERRRCLHALAQVVKLGKNRVNMVIPQICACLRAAMSDHDLCNAAYLAWSTTIACLGEDELIDLLEQTFAITVQYWPNLYTETQQTAHDTISQLFKKQRTAVRERIEMLPSLRSVPQLAQLEEELAVMRQQKDELNVLSTYVTRLKDETLVVVQLAMVELAEVLRNKNDFIQRSVTREQPDIVIAELIRVILDCSVKFNKDEQILLHAAQCLGAIGKVDTSRIDSSREQASMIVLSDFAIAAETTAFLLFFMDNVVVKEYVSASSLRSKTFLGWALQELLKISGMTPEVGSRTRVGGLSGKDRQWLELPEETRLVLTPFLASKFIAPGRKPEDSCTYPVFRPGLTFEQWLTRLALDLLSKGPSQNVDIVFTVFWRMVHFSPGTAISSFLLPYAALNLLLNGTNTEKEELSQEILCILQQPYDNIEASVQETIRQCSQAVFGVVDYLSKWLQDKRRWFSNAQSRAERGLRDPGLDTAVPQIEAVDSLLKSIPPEVVTQRSIECKSYARALLHWDEYIHNKKNPTDDDYRRLQNIYAQIDEPDGIEGISSCMHVLNSESQILEHRNAGRWQAVQNWYEMQMTEQPNSVDIQVNLLNALRQSGQHDVLLHHFGGIAERATDIDHRLLPFATEAAWATAQFDALSRLVDGTETDHFNLCVGSNLLQLQSGIDLEELWLTSAKDFSYSSTSSISASTDTILTMHVTEDLRLMTSSTADTKGTLLDVLNRRLAVLGTDVAAKHFVLNVQRAVMHLRKDIFDNSDIASSWLTTAKLARKARVLNQALDAVLRAASLGDQSVAIEQAKLMWLEGRHRKAIKTLESAIESGAFKAHTYIADKDSMLSRSDNQEQNNMIAKAYVLLGKWLDQAGQTQSEVIIKTFRKSTEQNKLWESGWYHLGRHYNRILESERQKPPGKESQPFLIGEAAKTVIDNFLRALACGNKYLFQTLPKMLTLWLELVSNPDVEQDSRRGTGKFHEHLVAQRKKVIVETNAYVKKYVERLQPVALYTILPQLVARICHANSQVYEILQGMIAKVVQSFPQQALWTLMAVTKSVDKTRAQRGLTVIAKIVELQKRYNKGISPTELRTMISGAQRFTDELLRVADYHIEGKIPKISLARDLGFNHKIAPSKLVVPAETCLIPNIPTSNDNATMKSFRAFSKDPVTITAFLDEALVLASLQKPRKMSIRGSDGHVYAILAKPKDDLRKDQRLMEFDTMINRFLKRDIEAAKRRMYIRTYAVIPLNEECGLIEWVNSLKTMRDVLLKLYRERNVVVDYAVLRHTLDDICTRSKNPAKDFGERVVPSFPSVLRYWFVETFPDPSAWLQARIRYTRSAAVMSMVGHILGLGDRHGENILFEEDNGGIMHVDFNCLFDKGLTFDKPEMVPFRMTHNMVDAFGTFGVEGPFRKCCEITMTLLRNHEDGLMTILETFLHDPTTDFMTAGKRRRARDTDGLVPDTAEKMLEGVKGKVRGMLVGESVPLSVGGYVEEMIRLACDRGNLARMYIGWCAFL</sequence>
<keyword evidence="9" id="KW-0227">DNA damage</keyword>
<evidence type="ECO:0000256" key="5">
    <source>
        <dbReference type="ARBA" id="ARBA00021345"/>
    </source>
</evidence>
<keyword evidence="6" id="KW-0723">Serine/threonine-protein kinase</keyword>
<evidence type="ECO:0000256" key="6">
    <source>
        <dbReference type="ARBA" id="ARBA00022527"/>
    </source>
</evidence>
<dbReference type="CDD" id="cd00892">
    <property type="entry name" value="PIKKc_ATR"/>
    <property type="match status" value="1"/>
</dbReference>
<evidence type="ECO:0000259" key="25">
    <source>
        <dbReference type="PROSITE" id="PS51190"/>
    </source>
</evidence>
<feature type="region of interest" description="Disordered" evidence="22">
    <location>
        <begin position="1"/>
        <end position="20"/>
    </location>
</feature>
<dbReference type="GeneID" id="90001428"/>
<feature type="domain" description="PI3K/PI4K catalytic" evidence="23">
    <location>
        <begin position="1970"/>
        <end position="2278"/>
    </location>
</feature>
<comment type="subunit">
    <text evidence="3">Associates with DNA double-strand breaks.</text>
</comment>
<comment type="similarity">
    <text evidence="2">Belongs to the PI3/PI4-kinase family. ATM subfamily.</text>
</comment>